<dbReference type="EnsemblMetazoa" id="HelroT160833">
    <property type="protein sequence ID" value="HelroP160833"/>
    <property type="gene ID" value="HelroG160833"/>
</dbReference>
<dbReference type="InParanoid" id="T1EQS7"/>
<reference evidence="3" key="3">
    <citation type="submission" date="2015-06" db="UniProtKB">
        <authorList>
            <consortium name="EnsemblMetazoa"/>
        </authorList>
    </citation>
    <scope>IDENTIFICATION</scope>
</reference>
<gene>
    <name evidence="3" type="primary">20198927</name>
    <name evidence="2" type="ORF">HELRODRAFT_160833</name>
</gene>
<dbReference type="InterPro" id="IPR043159">
    <property type="entry name" value="Lectin_gal-bd_sf"/>
</dbReference>
<dbReference type="KEGG" id="hro:HELRODRAFT_160833"/>
<dbReference type="OrthoDB" id="6140291at2759"/>
<dbReference type="InterPro" id="IPR000922">
    <property type="entry name" value="Lectin_gal-bd_dom"/>
</dbReference>
<evidence type="ECO:0000259" key="1">
    <source>
        <dbReference type="Pfam" id="PF02140"/>
    </source>
</evidence>
<sequence length="251" mass="27528">MNNNNNNNSNLNIQSLELVGTESMSGASSTESTAVASASSSTAIKEYCENEFFVANCGNQSAIIITHALYGRMSIGKCLKNYQTGCAKDVKTQLERLCGGRSSCRVAVSGFIENATSVPCPVDLRSYLEAAYVCVDAQCTVYVTIKEKEPDGQFRHGCRVRQRENNMLISSAQLLEVSSSSLDSHKFIVKYEVVGCKDPELPSDGWMKRDDYQAVVGCSASPKEQIRITCNGTHWSHDTKTLCNMQTCKQQ</sequence>
<dbReference type="PANTHER" id="PTHR46780">
    <property type="entry name" value="PROTEIN EVA-1"/>
    <property type="match status" value="1"/>
</dbReference>
<protein>
    <recommendedName>
        <fullName evidence="1">SUEL-type lectin domain-containing protein</fullName>
    </recommendedName>
</protein>
<dbReference type="HOGENOM" id="CLU_1108111_0_0_1"/>
<dbReference type="RefSeq" id="XP_009016011.1">
    <property type="nucleotide sequence ID" value="XM_009017763.1"/>
</dbReference>
<evidence type="ECO:0000313" key="4">
    <source>
        <dbReference type="Proteomes" id="UP000015101"/>
    </source>
</evidence>
<dbReference type="Pfam" id="PF02140">
    <property type="entry name" value="SUEL_Lectin"/>
    <property type="match status" value="1"/>
</dbReference>
<dbReference type="GO" id="GO:0030246">
    <property type="term" value="F:carbohydrate binding"/>
    <property type="evidence" value="ECO:0007669"/>
    <property type="project" value="InterPro"/>
</dbReference>
<dbReference type="EMBL" id="AMQM01000662">
    <property type="status" value="NOT_ANNOTATED_CDS"/>
    <property type="molecule type" value="Genomic_DNA"/>
</dbReference>
<accession>T1EQS7</accession>
<organism evidence="3 4">
    <name type="scientific">Helobdella robusta</name>
    <name type="common">Californian leech</name>
    <dbReference type="NCBI Taxonomy" id="6412"/>
    <lineage>
        <taxon>Eukaryota</taxon>
        <taxon>Metazoa</taxon>
        <taxon>Spiralia</taxon>
        <taxon>Lophotrochozoa</taxon>
        <taxon>Annelida</taxon>
        <taxon>Clitellata</taxon>
        <taxon>Hirudinea</taxon>
        <taxon>Rhynchobdellida</taxon>
        <taxon>Glossiphoniidae</taxon>
        <taxon>Helobdella</taxon>
    </lineage>
</organism>
<reference evidence="4" key="1">
    <citation type="submission" date="2012-12" db="EMBL/GenBank/DDBJ databases">
        <authorList>
            <person name="Hellsten U."/>
            <person name="Grimwood J."/>
            <person name="Chapman J.A."/>
            <person name="Shapiro H."/>
            <person name="Aerts A."/>
            <person name="Otillar R.P."/>
            <person name="Terry A.Y."/>
            <person name="Boore J.L."/>
            <person name="Simakov O."/>
            <person name="Marletaz F."/>
            <person name="Cho S.-J."/>
            <person name="Edsinger-Gonzales E."/>
            <person name="Havlak P."/>
            <person name="Kuo D.-H."/>
            <person name="Larsson T."/>
            <person name="Lv J."/>
            <person name="Arendt D."/>
            <person name="Savage R."/>
            <person name="Osoegawa K."/>
            <person name="de Jong P."/>
            <person name="Lindberg D.R."/>
            <person name="Seaver E.C."/>
            <person name="Weisblat D.A."/>
            <person name="Putnam N.H."/>
            <person name="Grigoriev I.V."/>
            <person name="Rokhsar D.S."/>
        </authorList>
    </citation>
    <scope>NUCLEOTIDE SEQUENCE</scope>
</reference>
<dbReference type="CDD" id="cd22823">
    <property type="entry name" value="Gal_Rha_Lectin"/>
    <property type="match status" value="1"/>
</dbReference>
<dbReference type="Gene3D" id="2.60.120.740">
    <property type="match status" value="1"/>
</dbReference>
<evidence type="ECO:0000313" key="3">
    <source>
        <dbReference type="EnsemblMetazoa" id="HelroP160833"/>
    </source>
</evidence>
<evidence type="ECO:0000313" key="2">
    <source>
        <dbReference type="EMBL" id="ESO06643.1"/>
    </source>
</evidence>
<proteinExistence type="predicted"/>
<dbReference type="AlphaFoldDB" id="T1EQS7"/>
<dbReference type="EMBL" id="KB096324">
    <property type="protein sequence ID" value="ESO06643.1"/>
    <property type="molecule type" value="Genomic_DNA"/>
</dbReference>
<dbReference type="CTD" id="20198927"/>
<keyword evidence="4" id="KW-1185">Reference proteome</keyword>
<dbReference type="GeneID" id="20198927"/>
<name>T1EQS7_HELRO</name>
<feature type="domain" description="SUEL-type lectin" evidence="1">
    <location>
        <begin position="56"/>
        <end position="134"/>
    </location>
</feature>
<reference evidence="2 4" key="2">
    <citation type="journal article" date="2013" name="Nature">
        <title>Insights into bilaterian evolution from three spiralian genomes.</title>
        <authorList>
            <person name="Simakov O."/>
            <person name="Marletaz F."/>
            <person name="Cho S.J."/>
            <person name="Edsinger-Gonzales E."/>
            <person name="Havlak P."/>
            <person name="Hellsten U."/>
            <person name="Kuo D.H."/>
            <person name="Larsson T."/>
            <person name="Lv J."/>
            <person name="Arendt D."/>
            <person name="Savage R."/>
            <person name="Osoegawa K."/>
            <person name="de Jong P."/>
            <person name="Grimwood J."/>
            <person name="Chapman J.A."/>
            <person name="Shapiro H."/>
            <person name="Aerts A."/>
            <person name="Otillar R.P."/>
            <person name="Terry A.Y."/>
            <person name="Boore J.L."/>
            <person name="Grigoriev I.V."/>
            <person name="Lindberg D.R."/>
            <person name="Seaver E.C."/>
            <person name="Weisblat D.A."/>
            <person name="Putnam N.H."/>
            <person name="Rokhsar D.S."/>
        </authorList>
    </citation>
    <scope>NUCLEOTIDE SEQUENCE</scope>
</reference>
<dbReference type="Proteomes" id="UP000015101">
    <property type="component" value="Unassembled WGS sequence"/>
</dbReference>